<dbReference type="InterPro" id="IPR051910">
    <property type="entry name" value="ComF/GntX_DNA_util-trans"/>
</dbReference>
<accession>A0A1I0YEH6</accession>
<dbReference type="InterPro" id="IPR000836">
    <property type="entry name" value="PRTase_dom"/>
</dbReference>
<feature type="domain" description="Double zinc ribbon" evidence="2">
    <location>
        <begin position="6"/>
        <end position="68"/>
    </location>
</feature>
<keyword evidence="4" id="KW-1185">Reference proteome</keyword>
<dbReference type="SUPFAM" id="SSF53271">
    <property type="entry name" value="PRTase-like"/>
    <property type="match status" value="1"/>
</dbReference>
<organism evidence="3 4">
    <name type="scientific">Poseidonocella pacifica</name>
    <dbReference type="NCBI Taxonomy" id="871651"/>
    <lineage>
        <taxon>Bacteria</taxon>
        <taxon>Pseudomonadati</taxon>
        <taxon>Pseudomonadota</taxon>
        <taxon>Alphaproteobacteria</taxon>
        <taxon>Rhodobacterales</taxon>
        <taxon>Roseobacteraceae</taxon>
        <taxon>Poseidonocella</taxon>
    </lineage>
</organism>
<dbReference type="Pfam" id="PF18912">
    <property type="entry name" value="DZR_2"/>
    <property type="match status" value="1"/>
</dbReference>
<evidence type="ECO:0000256" key="1">
    <source>
        <dbReference type="ARBA" id="ARBA00008007"/>
    </source>
</evidence>
<protein>
    <submittedName>
        <fullName evidence="3">Predicted amidophosphoribosyltransferases</fullName>
    </submittedName>
</protein>
<gene>
    <name evidence="3" type="ORF">SAMN05421688_2991</name>
</gene>
<dbReference type="InterPro" id="IPR044005">
    <property type="entry name" value="DZR_2"/>
</dbReference>
<dbReference type="Gene3D" id="3.40.50.2020">
    <property type="match status" value="1"/>
</dbReference>
<dbReference type="PANTHER" id="PTHR47505">
    <property type="entry name" value="DNA UTILIZATION PROTEIN YHGH"/>
    <property type="match status" value="1"/>
</dbReference>
<name>A0A1I0YEH6_9RHOB</name>
<dbReference type="PANTHER" id="PTHR47505:SF1">
    <property type="entry name" value="DNA UTILIZATION PROTEIN YHGH"/>
    <property type="match status" value="1"/>
</dbReference>
<dbReference type="AlphaFoldDB" id="A0A1I0YEH6"/>
<keyword evidence="3" id="KW-0328">Glycosyltransferase</keyword>
<dbReference type="EMBL" id="FOJU01000005">
    <property type="protein sequence ID" value="SFB11592.1"/>
    <property type="molecule type" value="Genomic_DNA"/>
</dbReference>
<dbReference type="OrthoDB" id="9779910at2"/>
<reference evidence="3 4" key="1">
    <citation type="submission" date="2016-10" db="EMBL/GenBank/DDBJ databases">
        <authorList>
            <person name="de Groot N.N."/>
        </authorList>
    </citation>
    <scope>NUCLEOTIDE SEQUENCE [LARGE SCALE GENOMIC DNA]</scope>
    <source>
        <strain evidence="3 4">DSM 29316</strain>
    </source>
</reference>
<evidence type="ECO:0000313" key="3">
    <source>
        <dbReference type="EMBL" id="SFB11592.1"/>
    </source>
</evidence>
<evidence type="ECO:0000313" key="4">
    <source>
        <dbReference type="Proteomes" id="UP000198796"/>
    </source>
</evidence>
<sequence length="243" mass="26099">MLQTALRAVYPPRCLGCGTLVESDFGLCSACWSETPFIEGAVCNFCGVAVAGGAGPGERADEITCEACHATPRPWSAGRAALAYQDKARVLVLQMKHGDRDDIARSAALWMARAARGILSHNMLIAPIPLHWTRLLKRRFNQSALLADGIAAATGLSHCPDLLIRPRRTPPLKGMDQEERFARLHKGIGLHPRRRHRIAGRDVLLVDDVFTSGATFTAATEACLDGGAARVCVLSLARAAPDA</sequence>
<keyword evidence="3" id="KW-0808">Transferase</keyword>
<evidence type="ECO:0000259" key="2">
    <source>
        <dbReference type="Pfam" id="PF18912"/>
    </source>
</evidence>
<dbReference type="GO" id="GO:0016757">
    <property type="term" value="F:glycosyltransferase activity"/>
    <property type="evidence" value="ECO:0007669"/>
    <property type="project" value="UniProtKB-KW"/>
</dbReference>
<proteinExistence type="inferred from homology"/>
<dbReference type="InterPro" id="IPR029057">
    <property type="entry name" value="PRTase-like"/>
</dbReference>
<comment type="similarity">
    <text evidence="1">Belongs to the ComF/GntX family.</text>
</comment>
<dbReference type="STRING" id="871651.SAMN05421688_2991"/>
<dbReference type="Proteomes" id="UP000198796">
    <property type="component" value="Unassembled WGS sequence"/>
</dbReference>
<dbReference type="CDD" id="cd06223">
    <property type="entry name" value="PRTases_typeI"/>
    <property type="match status" value="1"/>
</dbReference>